<feature type="region of interest" description="Disordered" evidence="1">
    <location>
        <begin position="1"/>
        <end position="27"/>
    </location>
</feature>
<feature type="non-terminal residue" evidence="2">
    <location>
        <position position="106"/>
    </location>
</feature>
<dbReference type="EMBL" id="JAHRHJ020000007">
    <property type="protein sequence ID" value="KAH9309132.1"/>
    <property type="molecule type" value="Genomic_DNA"/>
</dbReference>
<sequence length="106" mass="11817">ERRGCEQEEEVKGMDRTHFPNGNDNSPFAGLFMTADNKDAKREELDLGKSYEDLSNTHEQGMKVVHPCKQFPSHACIKTKVALGSGTEIGLIRDKLLSKASSMHIK</sequence>
<comment type="caution">
    <text evidence="2">The sequence shown here is derived from an EMBL/GenBank/DDBJ whole genome shotgun (WGS) entry which is preliminary data.</text>
</comment>
<name>A0AA38FRV7_TAXCH</name>
<gene>
    <name evidence="2" type="ORF">KI387_037043</name>
    <name evidence="3" type="ORF">KI387_037048</name>
</gene>
<feature type="compositionally biased region" description="Basic and acidic residues" evidence="1">
    <location>
        <begin position="1"/>
        <end position="18"/>
    </location>
</feature>
<proteinExistence type="predicted"/>
<reference evidence="2 4" key="1">
    <citation type="journal article" date="2021" name="Nat. Plants">
        <title>The Taxus genome provides insights into paclitaxel biosynthesis.</title>
        <authorList>
            <person name="Xiong X."/>
            <person name="Gou J."/>
            <person name="Liao Q."/>
            <person name="Li Y."/>
            <person name="Zhou Q."/>
            <person name="Bi G."/>
            <person name="Li C."/>
            <person name="Du R."/>
            <person name="Wang X."/>
            <person name="Sun T."/>
            <person name="Guo L."/>
            <person name="Liang H."/>
            <person name="Lu P."/>
            <person name="Wu Y."/>
            <person name="Zhang Z."/>
            <person name="Ro D.K."/>
            <person name="Shang Y."/>
            <person name="Huang S."/>
            <person name="Yan J."/>
        </authorList>
    </citation>
    <scope>NUCLEOTIDE SEQUENCE [LARGE SCALE GENOMIC DNA]</scope>
    <source>
        <strain evidence="2">Ta-2019</strain>
    </source>
</reference>
<dbReference type="Proteomes" id="UP000824469">
    <property type="component" value="Unassembled WGS sequence"/>
</dbReference>
<organism evidence="2 4">
    <name type="scientific">Taxus chinensis</name>
    <name type="common">Chinese yew</name>
    <name type="synonym">Taxus wallichiana var. chinensis</name>
    <dbReference type="NCBI Taxonomy" id="29808"/>
    <lineage>
        <taxon>Eukaryota</taxon>
        <taxon>Viridiplantae</taxon>
        <taxon>Streptophyta</taxon>
        <taxon>Embryophyta</taxon>
        <taxon>Tracheophyta</taxon>
        <taxon>Spermatophyta</taxon>
        <taxon>Pinopsida</taxon>
        <taxon>Pinidae</taxon>
        <taxon>Conifers II</taxon>
        <taxon>Cupressales</taxon>
        <taxon>Taxaceae</taxon>
        <taxon>Taxus</taxon>
    </lineage>
</organism>
<evidence type="ECO:0000313" key="3">
    <source>
        <dbReference type="EMBL" id="KAH9309137.1"/>
    </source>
</evidence>
<dbReference type="EMBL" id="JAHRHJ020000007">
    <property type="protein sequence ID" value="KAH9309137.1"/>
    <property type="molecule type" value="Genomic_DNA"/>
</dbReference>
<accession>A0AA38FRV7</accession>
<dbReference type="AlphaFoldDB" id="A0AA38FRV7"/>
<feature type="non-terminal residue" evidence="2">
    <location>
        <position position="1"/>
    </location>
</feature>
<evidence type="ECO:0000313" key="2">
    <source>
        <dbReference type="EMBL" id="KAH9309132.1"/>
    </source>
</evidence>
<evidence type="ECO:0000256" key="1">
    <source>
        <dbReference type="SAM" id="MobiDB-lite"/>
    </source>
</evidence>
<evidence type="ECO:0000313" key="4">
    <source>
        <dbReference type="Proteomes" id="UP000824469"/>
    </source>
</evidence>
<protein>
    <submittedName>
        <fullName evidence="2">Uncharacterized protein</fullName>
    </submittedName>
</protein>
<keyword evidence="4" id="KW-1185">Reference proteome</keyword>